<dbReference type="RefSeq" id="WP_345421966.1">
    <property type="nucleotide sequence ID" value="NZ_AP031496.1"/>
</dbReference>
<dbReference type="EMBL" id="BAABLX010000020">
    <property type="protein sequence ID" value="GAA4943779.1"/>
    <property type="molecule type" value="Genomic_DNA"/>
</dbReference>
<dbReference type="Proteomes" id="UP001409585">
    <property type="component" value="Unassembled WGS sequence"/>
</dbReference>
<sequence length="356" mass="40187">MTIRTLFVDDCFGRPETDPRRQKVDLLKAIEGVSVEELDATRLFEFKQARKSRTDIFDLIFVDYKLSTDASDVEGFSTGDQCESLVRAMCSDTPVYLLSVEVAAEREFERPEGFERQVGENFLSNPQNVYKEISNHKELRLALESGDCKQLFSAMGCSDDLVKSDITEALPARVRRCFNTASVSRQSGPPIVHGTKGARVEFCRWFIDLFYKHPGFLLDDRATANLLGMSLEYFTKNIVNQFEAARYKGVFSHTLCPRWWTDQIKECVLDLDDNGILLSKSLAEGAAIILGVPEGEKARCVRCEKLWPDALGFVQDDAHRNLHPVHIRCSIPDPEADLGAYFTSPRLIIDDESASH</sequence>
<name>A0AAV3U471_9ALTE</name>
<comment type="caution">
    <text evidence="1">The sequence shown here is derived from an EMBL/GenBank/DDBJ whole genome shotgun (WGS) entry which is preliminary data.</text>
</comment>
<organism evidence="1 2">
    <name type="scientific">Halioxenophilus aromaticivorans</name>
    <dbReference type="NCBI Taxonomy" id="1306992"/>
    <lineage>
        <taxon>Bacteria</taxon>
        <taxon>Pseudomonadati</taxon>
        <taxon>Pseudomonadota</taxon>
        <taxon>Gammaproteobacteria</taxon>
        <taxon>Alteromonadales</taxon>
        <taxon>Alteromonadaceae</taxon>
        <taxon>Halioxenophilus</taxon>
    </lineage>
</organism>
<dbReference type="AlphaFoldDB" id="A0AAV3U471"/>
<evidence type="ECO:0008006" key="3">
    <source>
        <dbReference type="Google" id="ProtNLM"/>
    </source>
</evidence>
<protein>
    <recommendedName>
        <fullName evidence="3">DUF4435 domain-containing protein</fullName>
    </recommendedName>
</protein>
<reference evidence="2" key="1">
    <citation type="journal article" date="2019" name="Int. J. Syst. Evol. Microbiol.">
        <title>The Global Catalogue of Microorganisms (GCM) 10K type strain sequencing project: providing services to taxonomists for standard genome sequencing and annotation.</title>
        <authorList>
            <consortium name="The Broad Institute Genomics Platform"/>
            <consortium name="The Broad Institute Genome Sequencing Center for Infectious Disease"/>
            <person name="Wu L."/>
            <person name="Ma J."/>
        </authorList>
    </citation>
    <scope>NUCLEOTIDE SEQUENCE [LARGE SCALE GENOMIC DNA]</scope>
    <source>
        <strain evidence="2">JCM 19134</strain>
    </source>
</reference>
<accession>A0AAV3U471</accession>
<evidence type="ECO:0000313" key="1">
    <source>
        <dbReference type="EMBL" id="GAA4943779.1"/>
    </source>
</evidence>
<evidence type="ECO:0000313" key="2">
    <source>
        <dbReference type="Proteomes" id="UP001409585"/>
    </source>
</evidence>
<gene>
    <name evidence="1" type="ORF">GCM10025791_23220</name>
</gene>
<keyword evidence="2" id="KW-1185">Reference proteome</keyword>
<proteinExistence type="predicted"/>